<dbReference type="EMBL" id="MRZV01000269">
    <property type="protein sequence ID" value="PIK53920.1"/>
    <property type="molecule type" value="Genomic_DNA"/>
</dbReference>
<keyword evidence="1" id="KW-0675">Receptor</keyword>
<dbReference type="STRING" id="307972.A0A2G8L196"/>
<organism evidence="1 2">
    <name type="scientific">Stichopus japonicus</name>
    <name type="common">Sea cucumber</name>
    <dbReference type="NCBI Taxonomy" id="307972"/>
    <lineage>
        <taxon>Eukaryota</taxon>
        <taxon>Metazoa</taxon>
        <taxon>Echinodermata</taxon>
        <taxon>Eleutherozoa</taxon>
        <taxon>Echinozoa</taxon>
        <taxon>Holothuroidea</taxon>
        <taxon>Aspidochirotacea</taxon>
        <taxon>Aspidochirotida</taxon>
        <taxon>Stichopodidae</taxon>
        <taxon>Apostichopus</taxon>
    </lineage>
</organism>
<evidence type="ECO:0000313" key="1">
    <source>
        <dbReference type="EMBL" id="PIK53920.1"/>
    </source>
</evidence>
<gene>
    <name evidence="1" type="ORF">BSL78_09142</name>
</gene>
<reference evidence="1 2" key="1">
    <citation type="journal article" date="2017" name="PLoS Biol.">
        <title>The sea cucumber genome provides insights into morphological evolution and visceral regeneration.</title>
        <authorList>
            <person name="Zhang X."/>
            <person name="Sun L."/>
            <person name="Yuan J."/>
            <person name="Sun Y."/>
            <person name="Gao Y."/>
            <person name="Zhang L."/>
            <person name="Li S."/>
            <person name="Dai H."/>
            <person name="Hamel J.F."/>
            <person name="Liu C."/>
            <person name="Yu Y."/>
            <person name="Liu S."/>
            <person name="Lin W."/>
            <person name="Guo K."/>
            <person name="Jin S."/>
            <person name="Xu P."/>
            <person name="Storey K.B."/>
            <person name="Huan P."/>
            <person name="Zhang T."/>
            <person name="Zhou Y."/>
            <person name="Zhang J."/>
            <person name="Lin C."/>
            <person name="Li X."/>
            <person name="Xing L."/>
            <person name="Huo D."/>
            <person name="Sun M."/>
            <person name="Wang L."/>
            <person name="Mercier A."/>
            <person name="Li F."/>
            <person name="Yang H."/>
            <person name="Xiang J."/>
        </authorList>
    </citation>
    <scope>NUCLEOTIDE SEQUENCE [LARGE SCALE GENOMIC DNA]</scope>
    <source>
        <strain evidence="1">Shaxun</strain>
        <tissue evidence="1">Muscle</tissue>
    </source>
</reference>
<accession>A0A2G8L196</accession>
<sequence>MLFILGDFALKKKYNCLYISHRCSSKPGTYAIEGTATDNLLNKETQRILVDVETDLVDVSIDCPPAVEYNVIFCCKFYYYQGTNVTATVDFTDGRVVSFDTQDAETLQYGDMVDHNIDLSNQPAYRVFLKPNDLIHENGSYGKIVWIIKSVWDKSCDDVGKFSFNRRDCIVDADDTLSGQLMFTSLPHEYDFVKEYDFAVTETGQNFWSLAIVDQIEVLPGDMIGWYNSNSGKIAYVTADTTVDGSEILPTTSGYGNRLSSGYYFSSSGSSLHNFKHAFRAHVVRPSPLHVYHNYTFGSARRDVQINVSNSFEDNVTDTFRLKVMVAVVNVSFEATDLAVTNEHEIMYVTNIRELRYGTTGSLATKYIVLQDRIYDFEWLDSVPRSKWPAYPITPKILDSQTYINFGISQGTNVTYEINIGDGIIPTFYLKHDEDLNISSLVFNRTDLGDRFHVEHNGMLK</sequence>
<name>A0A2G8L196_STIJA</name>
<keyword evidence="2" id="KW-1185">Reference proteome</keyword>
<evidence type="ECO:0000313" key="2">
    <source>
        <dbReference type="Proteomes" id="UP000230750"/>
    </source>
</evidence>
<proteinExistence type="predicted"/>
<protein>
    <submittedName>
        <fullName evidence="1">Receptor for egg jelly 5</fullName>
    </submittedName>
</protein>
<comment type="caution">
    <text evidence="1">The sequence shown here is derived from an EMBL/GenBank/DDBJ whole genome shotgun (WGS) entry which is preliminary data.</text>
</comment>
<dbReference type="AlphaFoldDB" id="A0A2G8L196"/>
<dbReference type="Proteomes" id="UP000230750">
    <property type="component" value="Unassembled WGS sequence"/>
</dbReference>